<evidence type="ECO:0000256" key="3">
    <source>
        <dbReference type="ARBA" id="ARBA00023004"/>
    </source>
</evidence>
<dbReference type="Proteomes" id="UP000649617">
    <property type="component" value="Unassembled WGS sequence"/>
</dbReference>
<dbReference type="AlphaFoldDB" id="A0A812INQ5"/>
<dbReference type="InterPro" id="IPR001199">
    <property type="entry name" value="Cyt_B5-like_heme/steroid-bd"/>
</dbReference>
<comment type="caution">
    <text evidence="7">The sequence shown here is derived from an EMBL/GenBank/DDBJ whole genome shotgun (WGS) entry which is preliminary data.</text>
</comment>
<dbReference type="GO" id="GO:0046872">
    <property type="term" value="F:metal ion binding"/>
    <property type="evidence" value="ECO:0007669"/>
    <property type="project" value="UniProtKB-UniRule"/>
</dbReference>
<dbReference type="EMBL" id="CAJNIZ010000146">
    <property type="protein sequence ID" value="CAE7154453.1"/>
    <property type="molecule type" value="Genomic_DNA"/>
</dbReference>
<evidence type="ECO:0000313" key="7">
    <source>
        <dbReference type="EMBL" id="CAE7154453.1"/>
    </source>
</evidence>
<name>A0A812INQ5_SYMPI</name>
<keyword evidence="1 5" id="KW-0349">Heme</keyword>
<dbReference type="PROSITE" id="PS50255">
    <property type="entry name" value="CYTOCHROME_B5_2"/>
    <property type="match status" value="1"/>
</dbReference>
<dbReference type="InterPro" id="IPR036400">
    <property type="entry name" value="Cyt_B5-like_heme/steroid_sf"/>
</dbReference>
<accession>A0A812INQ5</accession>
<evidence type="ECO:0000256" key="4">
    <source>
        <dbReference type="ARBA" id="ARBA00038168"/>
    </source>
</evidence>
<dbReference type="GO" id="GO:0016020">
    <property type="term" value="C:membrane"/>
    <property type="evidence" value="ECO:0007669"/>
    <property type="project" value="TreeGrafter"/>
</dbReference>
<dbReference type="InterPro" id="IPR050668">
    <property type="entry name" value="Cytochrome_b5"/>
</dbReference>
<evidence type="ECO:0000259" key="6">
    <source>
        <dbReference type="PROSITE" id="PS50255"/>
    </source>
</evidence>
<evidence type="ECO:0000313" key="8">
    <source>
        <dbReference type="Proteomes" id="UP000649617"/>
    </source>
</evidence>
<comment type="similarity">
    <text evidence="4 5">Belongs to the cytochrome b5 family.</text>
</comment>
<dbReference type="PANTHER" id="PTHR19359">
    <property type="entry name" value="CYTOCHROME B5"/>
    <property type="match status" value="1"/>
</dbReference>
<sequence>MSVSAEEVAKHNTDKDCWVIVGDQVLDVTEFLSEHPGGKKSIMMFAGKDATEEFDMLHDRKVIKKYGLDEGTVVLKGTIKNPMSVSAEEVAKHNTDKDCWVIVGDQVLDDATEEFDMLHDRKVIKKYGLDEGTVVLKGTIKK</sequence>
<dbReference type="InterPro" id="IPR018506">
    <property type="entry name" value="Cyt_B5_heme-BS"/>
</dbReference>
<protein>
    <submittedName>
        <fullName evidence="7">NIAA protein</fullName>
    </submittedName>
</protein>
<feature type="domain" description="Cytochrome b5 heme-binding" evidence="6">
    <location>
        <begin position="1"/>
        <end position="58"/>
    </location>
</feature>
<dbReference type="GO" id="GO:0020037">
    <property type="term" value="F:heme binding"/>
    <property type="evidence" value="ECO:0007669"/>
    <property type="project" value="UniProtKB-UniRule"/>
</dbReference>
<gene>
    <name evidence="7" type="primary">NIAA</name>
    <name evidence="7" type="ORF">SPIL2461_LOCUS298</name>
</gene>
<dbReference type="OrthoDB" id="260519at2759"/>
<keyword evidence="3 5" id="KW-0408">Iron</keyword>
<reference evidence="7" key="1">
    <citation type="submission" date="2021-02" db="EMBL/GenBank/DDBJ databases">
        <authorList>
            <person name="Dougan E. K."/>
            <person name="Rhodes N."/>
            <person name="Thang M."/>
            <person name="Chan C."/>
        </authorList>
    </citation>
    <scope>NUCLEOTIDE SEQUENCE</scope>
</reference>
<dbReference type="SMART" id="SM01117">
    <property type="entry name" value="Cyt-b5"/>
    <property type="match status" value="2"/>
</dbReference>
<dbReference type="Pfam" id="PF00173">
    <property type="entry name" value="Cyt-b5"/>
    <property type="match status" value="1"/>
</dbReference>
<keyword evidence="8" id="KW-1185">Reference proteome</keyword>
<evidence type="ECO:0000256" key="2">
    <source>
        <dbReference type="ARBA" id="ARBA00022723"/>
    </source>
</evidence>
<evidence type="ECO:0000256" key="1">
    <source>
        <dbReference type="ARBA" id="ARBA00022617"/>
    </source>
</evidence>
<dbReference type="SUPFAM" id="SSF55856">
    <property type="entry name" value="Cytochrome b5-like heme/steroid binding domain"/>
    <property type="match status" value="2"/>
</dbReference>
<keyword evidence="2 5" id="KW-0479">Metal-binding</keyword>
<organism evidence="7 8">
    <name type="scientific">Symbiodinium pilosum</name>
    <name type="common">Dinoflagellate</name>
    <dbReference type="NCBI Taxonomy" id="2952"/>
    <lineage>
        <taxon>Eukaryota</taxon>
        <taxon>Sar</taxon>
        <taxon>Alveolata</taxon>
        <taxon>Dinophyceae</taxon>
        <taxon>Suessiales</taxon>
        <taxon>Symbiodiniaceae</taxon>
        <taxon>Symbiodinium</taxon>
    </lineage>
</organism>
<proteinExistence type="inferred from homology"/>
<dbReference type="PROSITE" id="PS00191">
    <property type="entry name" value="CYTOCHROME_B5_1"/>
    <property type="match status" value="1"/>
</dbReference>
<dbReference type="PRINTS" id="PR00363">
    <property type="entry name" value="CYTOCHROMEB5"/>
</dbReference>
<evidence type="ECO:0000256" key="5">
    <source>
        <dbReference type="RuleBase" id="RU362121"/>
    </source>
</evidence>
<dbReference type="Gene3D" id="3.10.120.10">
    <property type="entry name" value="Cytochrome b5-like heme/steroid binding domain"/>
    <property type="match status" value="2"/>
</dbReference>